<dbReference type="GO" id="GO:0016020">
    <property type="term" value="C:membrane"/>
    <property type="evidence" value="ECO:0007669"/>
    <property type="project" value="UniProtKB-SubCell"/>
</dbReference>
<gene>
    <name evidence="9" type="ORF">AS888_17790</name>
</gene>
<reference evidence="9 10" key="1">
    <citation type="submission" date="2015-11" db="EMBL/GenBank/DDBJ databases">
        <title>Genome Sequence of Bacillus simplex strain VanAntwerpen2.</title>
        <authorList>
            <person name="Couger M.B."/>
        </authorList>
    </citation>
    <scope>NUCLEOTIDE SEQUENCE [LARGE SCALE GENOMIC DNA]</scope>
    <source>
        <strain evidence="9 10">VanAntwerpen02</strain>
    </source>
</reference>
<keyword evidence="10" id="KW-1185">Reference proteome</keyword>
<feature type="transmembrane region" description="Helical" evidence="8">
    <location>
        <begin position="85"/>
        <end position="109"/>
    </location>
</feature>
<feature type="transmembrane region" description="Helical" evidence="8">
    <location>
        <begin position="121"/>
        <end position="138"/>
    </location>
</feature>
<feature type="transmembrane region" description="Helical" evidence="8">
    <location>
        <begin position="271"/>
        <end position="293"/>
    </location>
</feature>
<keyword evidence="7 8" id="KW-0472">Membrane</keyword>
<keyword evidence="4" id="KW-0309">Germination</keyword>
<sequence length="369" mass="42622">MNQAGVNEKYKVSPFYVFFLVHSMQTGIGILSFQRVLAKSAGTDGWISILLAGLIVHTFIWIIYKIFSIVPGDIISASNHAFGKWVGNFFSLLFILYCFFLGMTIINSYINVIHVWMFSEVPSWAFAFVFMTLTYCIISGGFRTITGIAFLTVGVSYWLIFVPFYGLKYSEFSNVLPIFDHTFMEIMNGTRSTSLSMIGFEMLLMYYPFIKKAETSQKFAHGGALLSTLLTLLIYMVSIVFYSEKQLVLTLWPTLTITSIIEFPFIQRFEYIIISWWTIIIIPNMVIPLWTASRGIKRIFNVQQKYPLWVMFLLILLVNIFVFDIDSLYILNKIINPYCVSFLILYLPLLYVWLQIKKTKKNSSKVKAP</sequence>
<comment type="subcellular location">
    <subcellularLocation>
        <location evidence="1">Membrane</location>
        <topology evidence="1">Multi-pass membrane protein</topology>
    </subcellularLocation>
</comment>
<evidence type="ECO:0000256" key="1">
    <source>
        <dbReference type="ARBA" id="ARBA00004141"/>
    </source>
</evidence>
<evidence type="ECO:0000256" key="6">
    <source>
        <dbReference type="ARBA" id="ARBA00022989"/>
    </source>
</evidence>
<dbReference type="PANTHER" id="PTHR34975:SF2">
    <property type="entry name" value="SPORE GERMINATION PROTEIN A2"/>
    <property type="match status" value="1"/>
</dbReference>
<dbReference type="PANTHER" id="PTHR34975">
    <property type="entry name" value="SPORE GERMINATION PROTEIN A2"/>
    <property type="match status" value="1"/>
</dbReference>
<feature type="transmembrane region" description="Helical" evidence="8">
    <location>
        <begin position="335"/>
        <end position="354"/>
    </location>
</feature>
<dbReference type="Gene3D" id="1.20.1740.10">
    <property type="entry name" value="Amino acid/polyamine transporter I"/>
    <property type="match status" value="1"/>
</dbReference>
<dbReference type="Proteomes" id="UP000064189">
    <property type="component" value="Unassembled WGS sequence"/>
</dbReference>
<feature type="transmembrane region" description="Helical" evidence="8">
    <location>
        <begin position="45"/>
        <end position="64"/>
    </location>
</feature>
<evidence type="ECO:0008006" key="11">
    <source>
        <dbReference type="Google" id="ProtNLM"/>
    </source>
</evidence>
<dbReference type="NCBIfam" id="TIGR00912">
    <property type="entry name" value="2A0309"/>
    <property type="match status" value="1"/>
</dbReference>
<feature type="transmembrane region" description="Helical" evidence="8">
    <location>
        <begin position="219"/>
        <end position="242"/>
    </location>
</feature>
<feature type="transmembrane region" description="Helical" evidence="8">
    <location>
        <begin position="12"/>
        <end position="33"/>
    </location>
</feature>
<evidence type="ECO:0000256" key="8">
    <source>
        <dbReference type="SAM" id="Phobius"/>
    </source>
</evidence>
<dbReference type="EMBL" id="LNNH01000012">
    <property type="protein sequence ID" value="KWW21429.1"/>
    <property type="molecule type" value="Genomic_DNA"/>
</dbReference>
<comment type="similarity">
    <text evidence="2">Belongs to the amino acid-polyamine-organocation (APC) superfamily. Spore germination protein (SGP) (TC 2.A.3.9) family.</text>
</comment>
<protein>
    <recommendedName>
        <fullName evidence="11">Spore germination protein (Amino acid permease)</fullName>
    </recommendedName>
</protein>
<name>A0A109N0T4_9BACI</name>
<feature type="transmembrane region" description="Helical" evidence="8">
    <location>
        <begin position="145"/>
        <end position="166"/>
    </location>
</feature>
<keyword evidence="3" id="KW-0813">Transport</keyword>
<feature type="transmembrane region" description="Helical" evidence="8">
    <location>
        <begin position="305"/>
        <end position="323"/>
    </location>
</feature>
<dbReference type="RefSeq" id="WP_061141777.1">
    <property type="nucleotide sequence ID" value="NZ_LNNH01000012.1"/>
</dbReference>
<accession>A0A109N0T4</accession>
<comment type="caution">
    <text evidence="9">The sequence shown here is derived from an EMBL/GenBank/DDBJ whole genome shotgun (WGS) entry which is preliminary data.</text>
</comment>
<dbReference type="GO" id="GO:0009847">
    <property type="term" value="P:spore germination"/>
    <property type="evidence" value="ECO:0007669"/>
    <property type="project" value="InterPro"/>
</dbReference>
<evidence type="ECO:0000256" key="3">
    <source>
        <dbReference type="ARBA" id="ARBA00022448"/>
    </source>
</evidence>
<evidence type="ECO:0000256" key="2">
    <source>
        <dbReference type="ARBA" id="ARBA00007998"/>
    </source>
</evidence>
<organism evidence="9 10">
    <name type="scientific">Peribacillus simplex</name>
    <dbReference type="NCBI Taxonomy" id="1478"/>
    <lineage>
        <taxon>Bacteria</taxon>
        <taxon>Bacillati</taxon>
        <taxon>Bacillota</taxon>
        <taxon>Bacilli</taxon>
        <taxon>Bacillales</taxon>
        <taxon>Bacillaceae</taxon>
        <taxon>Peribacillus</taxon>
    </lineage>
</organism>
<dbReference type="Pfam" id="PF03845">
    <property type="entry name" value="Spore_permease"/>
    <property type="match status" value="1"/>
</dbReference>
<proteinExistence type="inferred from homology"/>
<evidence type="ECO:0000256" key="4">
    <source>
        <dbReference type="ARBA" id="ARBA00022544"/>
    </source>
</evidence>
<dbReference type="AlphaFoldDB" id="A0A109N0T4"/>
<evidence type="ECO:0000256" key="5">
    <source>
        <dbReference type="ARBA" id="ARBA00022692"/>
    </source>
</evidence>
<evidence type="ECO:0000313" key="9">
    <source>
        <dbReference type="EMBL" id="KWW21429.1"/>
    </source>
</evidence>
<keyword evidence="5 8" id="KW-0812">Transmembrane</keyword>
<keyword evidence="6 8" id="KW-1133">Transmembrane helix</keyword>
<evidence type="ECO:0000256" key="7">
    <source>
        <dbReference type="ARBA" id="ARBA00023136"/>
    </source>
</evidence>
<dbReference type="InterPro" id="IPR004761">
    <property type="entry name" value="Spore_GerAB"/>
</dbReference>
<evidence type="ECO:0000313" key="10">
    <source>
        <dbReference type="Proteomes" id="UP000064189"/>
    </source>
</evidence>